<dbReference type="RefSeq" id="WP_049700238.1">
    <property type="nucleotide sequence ID" value="NZ_LDTZ01000020.1"/>
</dbReference>
<dbReference type="PANTHER" id="PTHR38479:SF2">
    <property type="entry name" value="WINGED HELIX DNA-BINDING DOMAIN-CONTAINING PROTEIN"/>
    <property type="match status" value="1"/>
</dbReference>
<evidence type="ECO:0008006" key="3">
    <source>
        <dbReference type="Google" id="ProtNLM"/>
    </source>
</evidence>
<name>A0ABR5I987_9ACTN</name>
<reference evidence="1 2" key="1">
    <citation type="submission" date="2015-05" db="EMBL/GenBank/DDBJ databases">
        <title>Draft genome sequence of the bacterium Gordonia jacobaea a new member of the Gordonia genus.</title>
        <authorList>
            <person name="Jimenez-Galisteo G."/>
            <person name="Dominguez A."/>
            <person name="Munoz E."/>
            <person name="Vinas M."/>
        </authorList>
    </citation>
    <scope>NUCLEOTIDE SEQUENCE [LARGE SCALE GENOMIC DNA]</scope>
    <source>
        <strain evidence="2">mv1</strain>
    </source>
</reference>
<dbReference type="Proteomes" id="UP000037247">
    <property type="component" value="Unassembled WGS sequence"/>
</dbReference>
<dbReference type="EMBL" id="LDTZ01000020">
    <property type="protein sequence ID" value="KNA90170.1"/>
    <property type="molecule type" value="Genomic_DNA"/>
</dbReference>
<evidence type="ECO:0000313" key="2">
    <source>
        <dbReference type="Proteomes" id="UP000037247"/>
    </source>
</evidence>
<accession>A0ABR5I987</accession>
<protein>
    <recommendedName>
        <fullName evidence="3">Winged helix DNA-binding domain-containing protein</fullName>
    </recommendedName>
</protein>
<organism evidence="1 2">
    <name type="scientific">Gordonia jacobaea</name>
    <dbReference type="NCBI Taxonomy" id="122202"/>
    <lineage>
        <taxon>Bacteria</taxon>
        <taxon>Bacillati</taxon>
        <taxon>Actinomycetota</taxon>
        <taxon>Actinomycetes</taxon>
        <taxon>Mycobacteriales</taxon>
        <taxon>Gordoniaceae</taxon>
        <taxon>Gordonia</taxon>
    </lineage>
</organism>
<gene>
    <name evidence="1" type="ORF">ABW18_17430</name>
</gene>
<dbReference type="Pfam" id="PF06224">
    <property type="entry name" value="AlkZ-like"/>
    <property type="match status" value="1"/>
</dbReference>
<dbReference type="PANTHER" id="PTHR38479">
    <property type="entry name" value="LMO0824 PROTEIN"/>
    <property type="match status" value="1"/>
</dbReference>
<proteinExistence type="predicted"/>
<evidence type="ECO:0000313" key="1">
    <source>
        <dbReference type="EMBL" id="KNA90170.1"/>
    </source>
</evidence>
<sequence length="356" mass="39012">MTQITPRQANRTLLSRQHLLTRVDDDAIEVIDRIVGIQSQDPSSAFYALASRIDEFQPDELDALLTDREVVRIALLRSTVFLLDGLDARWIRALAQDTIDAGVRSNRSHALVSSTPEAVHADAAELLRGRALGGAELKSLLAQRHPDEDPAALSAHARCGLPLVQVPPRGLWKGSGAPTYQLLDDWIGPGEPALVGDDARKELIRLYLRGFGPASAKAIATWSGLTRLRPLLDEMAADWELVELEGPAGEVLFDLDGLALADPDEPAPVRLIAPFDHILVAQADRYRIADDAAYRRTVTPNGRSPGFVLVDGRLAGTWRPGDGPDVDVELFSELTRAQRAELDAEVERLREFRASR</sequence>
<comment type="caution">
    <text evidence="1">The sequence shown here is derived from an EMBL/GenBank/DDBJ whole genome shotgun (WGS) entry which is preliminary data.</text>
</comment>
<dbReference type="InterPro" id="IPR009351">
    <property type="entry name" value="AlkZ-like"/>
</dbReference>
<keyword evidence="2" id="KW-1185">Reference proteome</keyword>